<evidence type="ECO:0000256" key="2">
    <source>
        <dbReference type="SAM" id="MobiDB-lite"/>
    </source>
</evidence>
<reference evidence="3" key="1">
    <citation type="submission" date="2023-06" db="EMBL/GenBank/DDBJ databases">
        <title>Genomic analysis of the entomopathogenic nematode Steinernema hermaphroditum.</title>
        <authorList>
            <person name="Schwarz E.M."/>
            <person name="Heppert J.K."/>
            <person name="Baniya A."/>
            <person name="Schwartz H.T."/>
            <person name="Tan C.-H."/>
            <person name="Antoshechkin I."/>
            <person name="Sternberg P.W."/>
            <person name="Goodrich-Blair H."/>
            <person name="Dillman A.R."/>
        </authorList>
    </citation>
    <scope>NUCLEOTIDE SEQUENCE</scope>
    <source>
        <strain evidence="3">PS9179</strain>
        <tissue evidence="3">Whole animal</tissue>
    </source>
</reference>
<dbReference type="AlphaFoldDB" id="A0AA39IE32"/>
<gene>
    <name evidence="3" type="ORF">QR680_007716</name>
</gene>
<name>A0AA39IE32_9BILA</name>
<evidence type="ECO:0008006" key="5">
    <source>
        <dbReference type="Google" id="ProtNLM"/>
    </source>
</evidence>
<protein>
    <recommendedName>
        <fullName evidence="5">MIF4G domain-containing protein</fullName>
    </recommendedName>
</protein>
<dbReference type="EMBL" id="JAUCMV010000001">
    <property type="protein sequence ID" value="KAK0422678.1"/>
    <property type="molecule type" value="Genomic_DNA"/>
</dbReference>
<feature type="compositionally biased region" description="Acidic residues" evidence="2">
    <location>
        <begin position="626"/>
        <end position="635"/>
    </location>
</feature>
<feature type="region of interest" description="Disordered" evidence="2">
    <location>
        <begin position="783"/>
        <end position="968"/>
    </location>
</feature>
<organism evidence="3 4">
    <name type="scientific">Steinernema hermaphroditum</name>
    <dbReference type="NCBI Taxonomy" id="289476"/>
    <lineage>
        <taxon>Eukaryota</taxon>
        <taxon>Metazoa</taxon>
        <taxon>Ecdysozoa</taxon>
        <taxon>Nematoda</taxon>
        <taxon>Chromadorea</taxon>
        <taxon>Rhabditida</taxon>
        <taxon>Tylenchina</taxon>
        <taxon>Panagrolaimomorpha</taxon>
        <taxon>Strongyloidoidea</taxon>
        <taxon>Steinernematidae</taxon>
        <taxon>Steinernema</taxon>
    </lineage>
</organism>
<dbReference type="Proteomes" id="UP001175271">
    <property type="component" value="Unassembled WGS sequence"/>
</dbReference>
<sequence>MNRTEALQRLAALKQRIDEDAARWRQRTPIDPGKWEEAFDGFLRRADALMEKFPKKLRRCERPWMPLWRRKRKLNPEDELFRSILRICSRLSWQLPSFRFELDQLVQLGERIPLQLAEIISEVVDLAANDAKRTYLYTALLKAASERWTDSVVADLNNAKSRMSTVLLEKFRPTMTKQQIVDYLRVLCAFRDCDFISRMQMNDLSAVLQKFTRFGYHYVRWMVKYWCRSLTAGNASTMPWKRPSADLTHMEKFLLELKIDIPPKTGKAALVPMLNRLSPYWSSIDTFIEMFYKAGMGDTQVELVEAIVERAVILDPPRAPLYVCLCARIYETIAHQVETDHGLYAISAQLGVHDHFRRELIEAWGRLLHKLDKPKGRNLVPFVHFVALLQKHLLLPETRNFVRLISLYEDFMAQRSDVPGLRFALRWIDRLWQKAREHTSVENNYKDLHENFASPVAYFECMGDPYSEWKSDTASRISFQERLGDWRRRESPTAAIERQLQDLQAQVNRLEAQTKCTHTLEQKIDDLSEKCRIHLMEQKVDDLSKKMHLLEKKVDQYRYNMLKLNDTLKSVDQRGQETRGYVSIHHKKTNESVDEIRRIMAEMQKESAEKGSVRTGDESLNKEEDPQSEDEEDVEELCKEDSSEELSDYSSECGFVLPPAPSGKDSVIDKENNPEEPEAAPTEDEQESDSIVNLDDVPDYEQFARKSESENYESVKAKIQEAQEEKPPERISKGDMKRFQEEVNALFSSTPMDDIFEDIGKMFVPKEKKASRRESRVNYRAALSKMNEEDLNGDEDYGYSGESSKNKAEEQDDAAQRPSDEEEPSDGEDTVASEKHSEADLSHGDDKNEKVPERKVEEKAEVENAGEHKIQPVDESDNVHKEIQGLEFETSSTDSSKPHSETIEFDENGNTRSVGKEIDEAADSKTHLEVVDAGGKKNSKEKTQKIADNKTHSKSVESNENVSVSSASTCDRPYHFKSVEERSSMTCFETFTRKIRFFVNISTPNRLFGKEIAAEFTKCYDVDDFVLIERFAQEILFAALYDGERSRLYVNMLLDVRRYLLGGSGLIKALLRAIRGGSEGKGAFVAERMEQLDVDGGILLDLKQEYDNLKAQMVVNSLCLLGELQKHRIISRSEDLINFLNFYDNIEGHGRLFAYRFCHSLENVFDEDRWEPEHGYCDEDDNYGSSD</sequence>
<feature type="compositionally biased region" description="Acidic residues" evidence="2">
    <location>
        <begin position="820"/>
        <end position="831"/>
    </location>
</feature>
<keyword evidence="1" id="KW-0175">Coiled coil</keyword>
<evidence type="ECO:0000313" key="3">
    <source>
        <dbReference type="EMBL" id="KAK0422678.1"/>
    </source>
</evidence>
<keyword evidence="4" id="KW-1185">Reference proteome</keyword>
<feature type="compositionally biased region" description="Basic and acidic residues" evidence="2">
    <location>
        <begin position="702"/>
        <end position="736"/>
    </location>
</feature>
<evidence type="ECO:0000256" key="1">
    <source>
        <dbReference type="SAM" id="Coils"/>
    </source>
</evidence>
<feature type="compositionally biased region" description="Basic and acidic residues" evidence="2">
    <location>
        <begin position="804"/>
        <end position="819"/>
    </location>
</feature>
<evidence type="ECO:0000313" key="4">
    <source>
        <dbReference type="Proteomes" id="UP001175271"/>
    </source>
</evidence>
<feature type="compositionally biased region" description="Basic and acidic residues" evidence="2">
    <location>
        <begin position="914"/>
        <end position="957"/>
    </location>
</feature>
<feature type="coiled-coil region" evidence="1">
    <location>
        <begin position="493"/>
        <end position="560"/>
    </location>
</feature>
<feature type="region of interest" description="Disordered" evidence="2">
    <location>
        <begin position="604"/>
        <end position="736"/>
    </location>
</feature>
<comment type="caution">
    <text evidence="3">The sequence shown here is derived from an EMBL/GenBank/DDBJ whole genome shotgun (WGS) entry which is preliminary data.</text>
</comment>
<feature type="compositionally biased region" description="Low complexity" evidence="2">
    <location>
        <begin position="958"/>
        <end position="968"/>
    </location>
</feature>
<accession>A0AA39IE32</accession>
<proteinExistence type="predicted"/>
<feature type="compositionally biased region" description="Basic and acidic residues" evidence="2">
    <location>
        <begin position="604"/>
        <end position="625"/>
    </location>
</feature>
<feature type="compositionally biased region" description="Basic and acidic residues" evidence="2">
    <location>
        <begin position="832"/>
        <end position="884"/>
    </location>
</feature>
<feature type="compositionally biased region" description="Acidic residues" evidence="2">
    <location>
        <begin position="674"/>
        <end position="688"/>
    </location>
</feature>